<keyword evidence="1" id="KW-1133">Transmembrane helix</keyword>
<keyword evidence="1" id="KW-0812">Transmembrane</keyword>
<dbReference type="RefSeq" id="WP_091635693.1">
    <property type="nucleotide sequence ID" value="NZ_FNYW01000031.1"/>
</dbReference>
<evidence type="ECO:0000313" key="4">
    <source>
        <dbReference type="Proteomes" id="UP000198564"/>
    </source>
</evidence>
<organism evidence="3 4">
    <name type="scientific">Alkalibacterium gilvum</name>
    <dbReference type="NCBI Taxonomy" id="1130080"/>
    <lineage>
        <taxon>Bacteria</taxon>
        <taxon>Bacillati</taxon>
        <taxon>Bacillota</taxon>
        <taxon>Bacilli</taxon>
        <taxon>Lactobacillales</taxon>
        <taxon>Carnobacteriaceae</taxon>
        <taxon>Alkalibacterium</taxon>
    </lineage>
</organism>
<evidence type="ECO:0000259" key="2">
    <source>
        <dbReference type="Pfam" id="PF14478"/>
    </source>
</evidence>
<dbReference type="Proteomes" id="UP000198564">
    <property type="component" value="Unassembled WGS sequence"/>
</dbReference>
<evidence type="ECO:0000313" key="3">
    <source>
        <dbReference type="EMBL" id="SEI90460.1"/>
    </source>
</evidence>
<dbReference type="AlphaFoldDB" id="A0A1H6UQC9"/>
<gene>
    <name evidence="3" type="ORF">SAMN04488113_13115</name>
</gene>
<feature type="transmembrane region" description="Helical" evidence="1">
    <location>
        <begin position="7"/>
        <end position="24"/>
    </location>
</feature>
<feature type="domain" description="Transcobalamin-like C-terminal" evidence="2">
    <location>
        <begin position="65"/>
        <end position="131"/>
    </location>
</feature>
<accession>A0A1H6UQC9</accession>
<keyword evidence="1" id="KW-0472">Membrane</keyword>
<dbReference type="EMBL" id="FNYW01000031">
    <property type="protein sequence ID" value="SEI90460.1"/>
    <property type="molecule type" value="Genomic_DNA"/>
</dbReference>
<dbReference type="Pfam" id="PF14478">
    <property type="entry name" value="DUF4430"/>
    <property type="match status" value="1"/>
</dbReference>
<dbReference type="STRING" id="1130080.SAMN04488113_13115"/>
<reference evidence="4" key="1">
    <citation type="submission" date="2016-10" db="EMBL/GenBank/DDBJ databases">
        <authorList>
            <person name="Varghese N."/>
            <person name="Submissions S."/>
        </authorList>
    </citation>
    <scope>NUCLEOTIDE SEQUENCE [LARGE SCALE GENOMIC DNA]</scope>
    <source>
        <strain evidence="4">DSM 25751</strain>
    </source>
</reference>
<dbReference type="InterPro" id="IPR027954">
    <property type="entry name" value="Transcobalamin-like_C"/>
</dbReference>
<evidence type="ECO:0000256" key="1">
    <source>
        <dbReference type="SAM" id="Phobius"/>
    </source>
</evidence>
<sequence>MQKKQKILITIVVGVILVAAGLWINGTLSNDSADLALPPDMKEVSITLYNQEEEISTDSFEVMNDTTLMEIMKDNYEMDVSDEGFVLAIDGYEQSKDDGLYWVFEANEEIVEVSTEDFVPENGDDVVWLLKTF</sequence>
<dbReference type="Gene3D" id="2.170.130.30">
    <property type="match status" value="1"/>
</dbReference>
<keyword evidence="4" id="KW-1185">Reference proteome</keyword>
<protein>
    <recommendedName>
        <fullName evidence="2">Transcobalamin-like C-terminal domain-containing protein</fullName>
    </recommendedName>
</protein>
<proteinExistence type="predicted"/>
<dbReference type="OrthoDB" id="2870483at2"/>
<name>A0A1H6UQC9_9LACT</name>